<reference evidence="2 3" key="1">
    <citation type="submission" date="2020-03" db="EMBL/GenBank/DDBJ databases">
        <title>Draft Genome Sequence of Cudoniella acicularis.</title>
        <authorList>
            <person name="Buettner E."/>
            <person name="Kellner H."/>
        </authorList>
    </citation>
    <scope>NUCLEOTIDE SEQUENCE [LARGE SCALE GENOMIC DNA]</scope>
    <source>
        <strain evidence="2 3">DSM 108380</strain>
    </source>
</reference>
<feature type="chain" id="PRO_5034758416" evidence="1">
    <location>
        <begin position="22"/>
        <end position="519"/>
    </location>
</feature>
<comment type="caution">
    <text evidence="2">The sequence shown here is derived from an EMBL/GenBank/DDBJ whole genome shotgun (WGS) entry which is preliminary data.</text>
</comment>
<dbReference type="Proteomes" id="UP000566819">
    <property type="component" value="Unassembled WGS sequence"/>
</dbReference>
<keyword evidence="3" id="KW-1185">Reference proteome</keyword>
<proteinExistence type="predicted"/>
<dbReference type="OrthoDB" id="3257981at2759"/>
<dbReference type="AlphaFoldDB" id="A0A8H4VXR7"/>
<keyword evidence="1" id="KW-0732">Signal</keyword>
<accession>A0A8H4VXR7</accession>
<organism evidence="2 3">
    <name type="scientific">Cudoniella acicularis</name>
    <dbReference type="NCBI Taxonomy" id="354080"/>
    <lineage>
        <taxon>Eukaryota</taxon>
        <taxon>Fungi</taxon>
        <taxon>Dikarya</taxon>
        <taxon>Ascomycota</taxon>
        <taxon>Pezizomycotina</taxon>
        <taxon>Leotiomycetes</taxon>
        <taxon>Helotiales</taxon>
        <taxon>Tricladiaceae</taxon>
        <taxon>Cudoniella</taxon>
    </lineage>
</organism>
<sequence length="519" mass="54799">MLFLSSSVCLVELFLLGCGAASPVAVRQTQQPNLLTALQNAAKVSCGDHTFTDSDEIDPVDDSSFKCDDDSANNACTGYGPADNKCDQSFGPAQNMILNSLSWVNNYYAPMQNALTAAEVKGLADVGNIAKDFVAYNKPQMSAADILGAIAEILMPVGAGQFIANGIRKAVVPLAADAMKVAEKASATSQYYLGKMNDYKVLANQMGFEFSAQAEAVLAGGKNPTDGAAALIEETADFEDLIGKIGDNWSSTAANALNHIFSGTTATDLITNGISNYASLTAMVSDGKYSRSMTLGDIAGTAATAMFSQLLPLAIHQNDNVRPTLIIRPYACGDKTRSGADTTFNSMFMDPSNKAYGPSSVTLPEHPNLCFFLVDANKNGAGLCLSRAGCGDKPRPLVPLPGFVSTTLNGQDFGGMTLANYTESLYNGWVANKKANGVPTYKVDPNAAGGNVGNLFDNPFSSAGLFNSFFNVCGNDDPTSALTSRKTPDDIELIEKNIEKAQDWSKADSSKGYPCRTDI</sequence>
<evidence type="ECO:0000313" key="2">
    <source>
        <dbReference type="EMBL" id="KAF4626441.1"/>
    </source>
</evidence>
<feature type="signal peptide" evidence="1">
    <location>
        <begin position="1"/>
        <end position="21"/>
    </location>
</feature>
<name>A0A8H4VXR7_9HELO</name>
<evidence type="ECO:0000256" key="1">
    <source>
        <dbReference type="SAM" id="SignalP"/>
    </source>
</evidence>
<protein>
    <submittedName>
        <fullName evidence="2">Uncharacterized protein</fullName>
    </submittedName>
</protein>
<gene>
    <name evidence="2" type="ORF">G7Y89_g11715</name>
</gene>
<evidence type="ECO:0000313" key="3">
    <source>
        <dbReference type="Proteomes" id="UP000566819"/>
    </source>
</evidence>
<dbReference type="EMBL" id="JAAMPI010001151">
    <property type="protein sequence ID" value="KAF4626441.1"/>
    <property type="molecule type" value="Genomic_DNA"/>
</dbReference>